<dbReference type="AlphaFoldDB" id="A0AA86JRW7"/>
<evidence type="ECO:0000313" key="2">
    <source>
        <dbReference type="Proteomes" id="UP000789738"/>
    </source>
</evidence>
<dbReference type="Proteomes" id="UP000789738">
    <property type="component" value="Unassembled WGS sequence"/>
</dbReference>
<proteinExistence type="predicted"/>
<name>A0AA86JRW7_9CLOT</name>
<gene>
    <name evidence="1" type="ORF">CNEO_42585</name>
</gene>
<sequence length="38" mass="4703">MNLIRWQRTQEKQWGVFMCDPCPLSHEDCVKIYEKAYR</sequence>
<evidence type="ECO:0000313" key="1">
    <source>
        <dbReference type="EMBL" id="CAG9706697.1"/>
    </source>
</evidence>
<protein>
    <submittedName>
        <fullName evidence="1">Uncharacterized protein</fullName>
    </submittedName>
</protein>
<accession>A0AA86JRW7</accession>
<organism evidence="1 2">
    <name type="scientific">Clostridium neonatale</name>
    <dbReference type="NCBI Taxonomy" id="137838"/>
    <lineage>
        <taxon>Bacteria</taxon>
        <taxon>Bacillati</taxon>
        <taxon>Bacillota</taxon>
        <taxon>Clostridia</taxon>
        <taxon>Eubacteriales</taxon>
        <taxon>Clostridiaceae</taxon>
        <taxon>Clostridium</taxon>
    </lineage>
</organism>
<dbReference type="EMBL" id="CAKJVE010000004">
    <property type="protein sequence ID" value="CAG9706697.1"/>
    <property type="molecule type" value="Genomic_DNA"/>
</dbReference>
<reference evidence="1" key="1">
    <citation type="submission" date="2021-10" db="EMBL/GenBank/DDBJ databases">
        <authorList>
            <person name="Mesa V."/>
        </authorList>
    </citation>
    <scope>NUCLEOTIDE SEQUENCE</scope>
    <source>
        <strain evidence="1">CC3_PB</strain>
    </source>
</reference>
<comment type="caution">
    <text evidence="1">The sequence shown here is derived from an EMBL/GenBank/DDBJ whole genome shotgun (WGS) entry which is preliminary data.</text>
</comment>